<dbReference type="EMBL" id="BK014810">
    <property type="protein sequence ID" value="DAD76827.1"/>
    <property type="molecule type" value="Genomic_DNA"/>
</dbReference>
<sequence>MSTYASKTFWSGVAERAIKTAAQTAVAGIGTATLITAVPWPAVASTVGLSVVMSVLTALADPKRTDTAVATGDKPAPSAVTAGE</sequence>
<protein>
    <submittedName>
        <fullName evidence="1">Holin</fullName>
    </submittedName>
</protein>
<evidence type="ECO:0000313" key="1">
    <source>
        <dbReference type="EMBL" id="DAD76827.1"/>
    </source>
</evidence>
<name>A0A8S5M426_9CAUD</name>
<organism evidence="1">
    <name type="scientific">Siphoviridae sp. ctz7e2</name>
    <dbReference type="NCBI Taxonomy" id="2826526"/>
    <lineage>
        <taxon>Viruses</taxon>
        <taxon>Duplodnaviria</taxon>
        <taxon>Heunggongvirae</taxon>
        <taxon>Uroviricota</taxon>
        <taxon>Caudoviricetes</taxon>
    </lineage>
</organism>
<proteinExistence type="predicted"/>
<dbReference type="Pfam" id="PF16945">
    <property type="entry name" value="Phage_r1t_holin"/>
    <property type="match status" value="1"/>
</dbReference>
<accession>A0A8S5M426</accession>
<dbReference type="InterPro" id="IPR020109">
    <property type="entry name" value="Holin_r1t"/>
</dbReference>
<reference evidence="1" key="1">
    <citation type="journal article" date="2021" name="Proc. Natl. Acad. Sci. U.S.A.">
        <title>A Catalog of Tens of Thousands of Viruses from Human Metagenomes Reveals Hidden Associations with Chronic Diseases.</title>
        <authorList>
            <person name="Tisza M.J."/>
            <person name="Buck C.B."/>
        </authorList>
    </citation>
    <scope>NUCLEOTIDE SEQUENCE</scope>
    <source>
        <strain evidence="1">Ctz7e2</strain>
    </source>
</reference>